<keyword evidence="1" id="KW-0812">Transmembrane</keyword>
<dbReference type="OrthoDB" id="9896436at2"/>
<feature type="transmembrane region" description="Helical" evidence="1">
    <location>
        <begin position="52"/>
        <end position="71"/>
    </location>
</feature>
<keyword evidence="3" id="KW-1185">Reference proteome</keyword>
<dbReference type="EMBL" id="SJPL01000001">
    <property type="protein sequence ID" value="TWT70739.1"/>
    <property type="molecule type" value="Genomic_DNA"/>
</dbReference>
<organism evidence="2 3">
    <name type="scientific">Crateriforma conspicua</name>
    <dbReference type="NCBI Taxonomy" id="2527996"/>
    <lineage>
        <taxon>Bacteria</taxon>
        <taxon>Pseudomonadati</taxon>
        <taxon>Planctomycetota</taxon>
        <taxon>Planctomycetia</taxon>
        <taxon>Planctomycetales</taxon>
        <taxon>Planctomycetaceae</taxon>
        <taxon>Crateriforma</taxon>
    </lineage>
</organism>
<comment type="caution">
    <text evidence="2">The sequence shown here is derived from an EMBL/GenBank/DDBJ whole genome shotgun (WGS) entry which is preliminary data.</text>
</comment>
<name>A0A5C5Y720_9PLAN</name>
<sequence>MSHYANDTQRNGECIERLRVAMKQTPYVSVPIFAVVFGYVGLYFGFISAMVLAVVGVVVGLRFALVFQAILEWMALMLIATSKCDCEPAE</sequence>
<keyword evidence="1" id="KW-1133">Transmembrane helix</keyword>
<evidence type="ECO:0000256" key="1">
    <source>
        <dbReference type="SAM" id="Phobius"/>
    </source>
</evidence>
<gene>
    <name evidence="2" type="ORF">Pan14r_30470</name>
</gene>
<feature type="transmembrane region" description="Helical" evidence="1">
    <location>
        <begin position="27"/>
        <end position="46"/>
    </location>
</feature>
<dbReference type="RefSeq" id="WP_146439458.1">
    <property type="nucleotide sequence ID" value="NZ_SJPL01000001.1"/>
</dbReference>
<protein>
    <submittedName>
        <fullName evidence="2">Uncharacterized protein</fullName>
    </submittedName>
</protein>
<reference evidence="2 3" key="1">
    <citation type="submission" date="2019-02" db="EMBL/GenBank/DDBJ databases">
        <title>Deep-cultivation of Planctomycetes and their phenomic and genomic characterization uncovers novel biology.</title>
        <authorList>
            <person name="Wiegand S."/>
            <person name="Jogler M."/>
            <person name="Boedeker C."/>
            <person name="Pinto D."/>
            <person name="Vollmers J."/>
            <person name="Rivas-Marin E."/>
            <person name="Kohn T."/>
            <person name="Peeters S.H."/>
            <person name="Heuer A."/>
            <person name="Rast P."/>
            <person name="Oberbeckmann S."/>
            <person name="Bunk B."/>
            <person name="Jeske O."/>
            <person name="Meyerdierks A."/>
            <person name="Storesund J.E."/>
            <person name="Kallscheuer N."/>
            <person name="Luecker S."/>
            <person name="Lage O.M."/>
            <person name="Pohl T."/>
            <person name="Merkel B.J."/>
            <person name="Hornburger P."/>
            <person name="Mueller R.-W."/>
            <person name="Bruemmer F."/>
            <person name="Labrenz M."/>
            <person name="Spormann A.M."/>
            <person name="Op Den Camp H."/>
            <person name="Overmann J."/>
            <person name="Amann R."/>
            <person name="Jetten M.S.M."/>
            <person name="Mascher T."/>
            <person name="Medema M.H."/>
            <person name="Devos D.P."/>
            <person name="Kaster A.-K."/>
            <person name="Ovreas L."/>
            <person name="Rohde M."/>
            <person name="Galperin M.Y."/>
            <person name="Jogler C."/>
        </authorList>
    </citation>
    <scope>NUCLEOTIDE SEQUENCE [LARGE SCALE GENOMIC DNA]</scope>
    <source>
        <strain evidence="2 3">Pan14r</strain>
    </source>
</reference>
<proteinExistence type="predicted"/>
<dbReference type="AlphaFoldDB" id="A0A5C5Y720"/>
<evidence type="ECO:0000313" key="3">
    <source>
        <dbReference type="Proteomes" id="UP000317238"/>
    </source>
</evidence>
<evidence type="ECO:0000313" key="2">
    <source>
        <dbReference type="EMBL" id="TWT70739.1"/>
    </source>
</evidence>
<dbReference type="Proteomes" id="UP000317238">
    <property type="component" value="Unassembled WGS sequence"/>
</dbReference>
<keyword evidence="1" id="KW-0472">Membrane</keyword>
<accession>A0A5C5Y720</accession>